<dbReference type="EMBL" id="JBAHYK010000548">
    <property type="protein sequence ID" value="KAL0573077.1"/>
    <property type="molecule type" value="Genomic_DNA"/>
</dbReference>
<comment type="caution">
    <text evidence="1">The sequence shown here is derived from an EMBL/GenBank/DDBJ whole genome shotgun (WGS) entry which is preliminary data.</text>
</comment>
<proteinExistence type="predicted"/>
<dbReference type="Gene3D" id="3.80.10.10">
    <property type="entry name" value="Ribonuclease Inhibitor"/>
    <property type="match status" value="1"/>
</dbReference>
<evidence type="ECO:0000313" key="2">
    <source>
        <dbReference type="Proteomes" id="UP001465976"/>
    </source>
</evidence>
<dbReference type="SUPFAM" id="SSF52047">
    <property type="entry name" value="RNI-like"/>
    <property type="match status" value="1"/>
</dbReference>
<organism evidence="1 2">
    <name type="scientific">Marasmius crinis-equi</name>
    <dbReference type="NCBI Taxonomy" id="585013"/>
    <lineage>
        <taxon>Eukaryota</taxon>
        <taxon>Fungi</taxon>
        <taxon>Dikarya</taxon>
        <taxon>Basidiomycota</taxon>
        <taxon>Agaricomycotina</taxon>
        <taxon>Agaricomycetes</taxon>
        <taxon>Agaricomycetidae</taxon>
        <taxon>Agaricales</taxon>
        <taxon>Marasmiineae</taxon>
        <taxon>Marasmiaceae</taxon>
        <taxon>Marasmius</taxon>
    </lineage>
</organism>
<gene>
    <name evidence="1" type="ORF">V5O48_008888</name>
</gene>
<sequence>MLNRSPEWFIPPATDQNTQGLHVRFIESLLRYSRRWKALSLSHLPAHALAPFNRLTSEDLPLLEEFRDPGMLSNNFISPGMTANDIQYSSFISTVGNLPSLRNLRISFRGEFDLPPQFEWSRLTVLHIRFSRSPGSFDSLSSLQRISQLCPLLAECTLSLRYPVAGAEPAQETSRIESQEWRSLQKLDLSLTGPGSTSFAYYISTLFRSITIPALKHLSLFVKCHQFHTQAPNDPPSPRPIHVDQAIEDLVLRSQCELARLDLTIPSWDNLGMTLDVLPSLTTFNVDPSFSTVFPAELPIGTSSFETIFQALMPSAGSIRCPKLEKLSINRCLTQNAVDLVDLADARARTTPLQVLRARFGMLSVGNIRTLKSVLESGKSKGLGRKIQCEFTRQNPADYFDDPYPFAGGLEIGSEVLSGELGG</sequence>
<keyword evidence="2" id="KW-1185">Reference proteome</keyword>
<reference evidence="1 2" key="1">
    <citation type="submission" date="2024-02" db="EMBL/GenBank/DDBJ databases">
        <title>A draft genome for the cacao thread blight pathogen Marasmius crinis-equi.</title>
        <authorList>
            <person name="Cohen S.P."/>
            <person name="Baruah I.K."/>
            <person name="Amoako-Attah I."/>
            <person name="Bukari Y."/>
            <person name="Meinhardt L.W."/>
            <person name="Bailey B.A."/>
        </authorList>
    </citation>
    <scope>NUCLEOTIDE SEQUENCE [LARGE SCALE GENOMIC DNA]</scope>
    <source>
        <strain evidence="1 2">GH-76</strain>
    </source>
</reference>
<protein>
    <recommendedName>
        <fullName evidence="3">F-box domain-containing protein</fullName>
    </recommendedName>
</protein>
<name>A0ABR3FCM4_9AGAR</name>
<dbReference type="Proteomes" id="UP001465976">
    <property type="component" value="Unassembled WGS sequence"/>
</dbReference>
<accession>A0ABR3FCM4</accession>
<dbReference type="InterPro" id="IPR032675">
    <property type="entry name" value="LRR_dom_sf"/>
</dbReference>
<evidence type="ECO:0008006" key="3">
    <source>
        <dbReference type="Google" id="ProtNLM"/>
    </source>
</evidence>
<evidence type="ECO:0000313" key="1">
    <source>
        <dbReference type="EMBL" id="KAL0573077.1"/>
    </source>
</evidence>